<dbReference type="InterPro" id="IPR050147">
    <property type="entry name" value="Ser/Thr_Dehydratase"/>
</dbReference>
<dbReference type="InterPro" id="IPR001926">
    <property type="entry name" value="TrpB-like_PALP"/>
</dbReference>
<proteinExistence type="predicted"/>
<evidence type="ECO:0000313" key="5">
    <source>
        <dbReference type="EMBL" id="VAV87603.1"/>
    </source>
</evidence>
<organism evidence="5">
    <name type="scientific">hydrothermal vent metagenome</name>
    <dbReference type="NCBI Taxonomy" id="652676"/>
    <lineage>
        <taxon>unclassified sequences</taxon>
        <taxon>metagenomes</taxon>
        <taxon>ecological metagenomes</taxon>
    </lineage>
</organism>
<keyword evidence="3" id="KW-0456">Lyase</keyword>
<dbReference type="GO" id="GO:0009097">
    <property type="term" value="P:isoleucine biosynthetic process"/>
    <property type="evidence" value="ECO:0007669"/>
    <property type="project" value="TreeGrafter"/>
</dbReference>
<name>A0A3B0RSV5_9ZZZZ</name>
<evidence type="ECO:0000256" key="3">
    <source>
        <dbReference type="ARBA" id="ARBA00023239"/>
    </source>
</evidence>
<dbReference type="GO" id="GO:0030170">
    <property type="term" value="F:pyridoxal phosphate binding"/>
    <property type="evidence" value="ECO:0007669"/>
    <property type="project" value="InterPro"/>
</dbReference>
<accession>A0A3B0RSV5</accession>
<gene>
    <name evidence="5" type="ORF">MNBD_ALPHA08-1415</name>
</gene>
<dbReference type="GO" id="GO:0004794">
    <property type="term" value="F:threonine deaminase activity"/>
    <property type="evidence" value="ECO:0007669"/>
    <property type="project" value="TreeGrafter"/>
</dbReference>
<dbReference type="PROSITE" id="PS00165">
    <property type="entry name" value="DEHYDRATASE_SER_THR"/>
    <property type="match status" value="1"/>
</dbReference>
<protein>
    <submittedName>
        <fullName evidence="5">Pyridoxal-phosphate dependent enzyme family protein</fullName>
    </submittedName>
</protein>
<dbReference type="GO" id="GO:0006567">
    <property type="term" value="P:L-threonine catabolic process"/>
    <property type="evidence" value="ECO:0007669"/>
    <property type="project" value="TreeGrafter"/>
</dbReference>
<dbReference type="AlphaFoldDB" id="A0A3B0RSV5"/>
<evidence type="ECO:0000256" key="2">
    <source>
        <dbReference type="ARBA" id="ARBA00022898"/>
    </source>
</evidence>
<dbReference type="PANTHER" id="PTHR48078">
    <property type="entry name" value="THREONINE DEHYDRATASE, MITOCHONDRIAL-RELATED"/>
    <property type="match status" value="1"/>
</dbReference>
<dbReference type="Pfam" id="PF00291">
    <property type="entry name" value="PALP"/>
    <property type="match status" value="1"/>
</dbReference>
<feature type="domain" description="Tryptophan synthase beta chain-like PALP" evidence="4">
    <location>
        <begin position="16"/>
        <end position="299"/>
    </location>
</feature>
<evidence type="ECO:0000256" key="1">
    <source>
        <dbReference type="ARBA" id="ARBA00001933"/>
    </source>
</evidence>
<dbReference type="GO" id="GO:0003941">
    <property type="term" value="F:L-serine ammonia-lyase activity"/>
    <property type="evidence" value="ECO:0007669"/>
    <property type="project" value="TreeGrafter"/>
</dbReference>
<dbReference type="InterPro" id="IPR000634">
    <property type="entry name" value="Ser/Thr_deHydtase_PyrdxlP-BS"/>
</dbReference>
<dbReference type="Gene3D" id="3.40.50.1100">
    <property type="match status" value="2"/>
</dbReference>
<dbReference type="EMBL" id="UOEC01000031">
    <property type="protein sequence ID" value="VAV87603.1"/>
    <property type="molecule type" value="Genomic_DNA"/>
</dbReference>
<evidence type="ECO:0000259" key="4">
    <source>
        <dbReference type="Pfam" id="PF00291"/>
    </source>
</evidence>
<dbReference type="NCBIfam" id="NF006094">
    <property type="entry name" value="PRK08246.1"/>
    <property type="match status" value="1"/>
</dbReference>
<sequence>MKISKPTIADTFENLTPFVRRTPVIDVEVPGVEVPVVLKLELLQHSGSFKARGAFANLLGARVPDVGVAAASGGNHGAAVAYVAGVLDIPAKIFVPEISARAKIERIRSYGAEVMVEGENYGAALANCQAYLDESGAMSAHAYDSPATIVGQGTLAAEFETQVFDGIDTVLMAVGGGGLIGGAAAWYQGSVKLVGVESEGCATLHGALVAGEPVAIKPQGLAADSLGASVIGGLMFPLAQKYVSGVELVSDDDIAKAQQWLWEHLKIITEPGGATAFAAVLSGAYQAGEDERIGVVICGGNTDPALFGKKGVGDD</sequence>
<dbReference type="PANTHER" id="PTHR48078:SF6">
    <property type="entry name" value="L-THREONINE DEHYDRATASE CATABOLIC TDCB"/>
    <property type="match status" value="1"/>
</dbReference>
<reference evidence="5" key="1">
    <citation type="submission" date="2018-06" db="EMBL/GenBank/DDBJ databases">
        <authorList>
            <person name="Zhirakovskaya E."/>
        </authorList>
    </citation>
    <scope>NUCLEOTIDE SEQUENCE</scope>
</reference>
<comment type="cofactor">
    <cofactor evidence="1">
        <name>pyridoxal 5'-phosphate</name>
        <dbReference type="ChEBI" id="CHEBI:597326"/>
    </cofactor>
</comment>
<dbReference type="InterPro" id="IPR036052">
    <property type="entry name" value="TrpB-like_PALP_sf"/>
</dbReference>
<keyword evidence="2" id="KW-0663">Pyridoxal phosphate</keyword>
<dbReference type="GO" id="GO:0006565">
    <property type="term" value="P:L-serine catabolic process"/>
    <property type="evidence" value="ECO:0007669"/>
    <property type="project" value="TreeGrafter"/>
</dbReference>
<dbReference type="SUPFAM" id="SSF53686">
    <property type="entry name" value="Tryptophan synthase beta subunit-like PLP-dependent enzymes"/>
    <property type="match status" value="1"/>
</dbReference>